<accession>A0AAN4YZH3</accession>
<dbReference type="InterPro" id="IPR011042">
    <property type="entry name" value="6-blade_b-propeller_TolB-like"/>
</dbReference>
<dbReference type="PANTHER" id="PTHR47064">
    <property type="entry name" value="PUTATIVE (AFU_ORTHOLOGUE AFUA_1G08990)-RELATED"/>
    <property type="match status" value="1"/>
</dbReference>
<reference evidence="2" key="1">
    <citation type="submission" date="2023-04" db="EMBL/GenBank/DDBJ databases">
        <title>Aspergillus oryzae NBRC 4228.</title>
        <authorList>
            <person name="Ichikawa N."/>
            <person name="Sato H."/>
            <person name="Tonouchi N."/>
        </authorList>
    </citation>
    <scope>NUCLEOTIDE SEQUENCE</scope>
    <source>
        <strain evidence="2">NBRC 4228</strain>
    </source>
</reference>
<proteinExistence type="predicted"/>
<evidence type="ECO:0000313" key="3">
    <source>
        <dbReference type="Proteomes" id="UP001165205"/>
    </source>
</evidence>
<dbReference type="AlphaFoldDB" id="A0AAN4YZH3"/>
<dbReference type="InterPro" id="IPR013658">
    <property type="entry name" value="SGL"/>
</dbReference>
<evidence type="ECO:0000259" key="1">
    <source>
        <dbReference type="Pfam" id="PF08450"/>
    </source>
</evidence>
<organism evidence="2 3">
    <name type="scientific">Aspergillus oryzae</name>
    <name type="common">Yellow koji mold</name>
    <dbReference type="NCBI Taxonomy" id="5062"/>
    <lineage>
        <taxon>Eukaryota</taxon>
        <taxon>Fungi</taxon>
        <taxon>Dikarya</taxon>
        <taxon>Ascomycota</taxon>
        <taxon>Pezizomycotina</taxon>
        <taxon>Eurotiomycetes</taxon>
        <taxon>Eurotiomycetidae</taxon>
        <taxon>Eurotiales</taxon>
        <taxon>Aspergillaceae</taxon>
        <taxon>Aspergillus</taxon>
        <taxon>Aspergillus subgen. Circumdati</taxon>
    </lineage>
</organism>
<dbReference type="SUPFAM" id="SSF63829">
    <property type="entry name" value="Calcium-dependent phosphotriesterase"/>
    <property type="match status" value="1"/>
</dbReference>
<evidence type="ECO:0000313" key="2">
    <source>
        <dbReference type="EMBL" id="GMG38269.1"/>
    </source>
</evidence>
<dbReference type="EMBL" id="BSYA01000290">
    <property type="protein sequence ID" value="GMG38269.1"/>
    <property type="molecule type" value="Genomic_DNA"/>
</dbReference>
<feature type="domain" description="SMP-30/Gluconolactonase/LRE-like region" evidence="1">
    <location>
        <begin position="16"/>
        <end position="97"/>
    </location>
</feature>
<protein>
    <submittedName>
        <fullName evidence="2">Unnamed protein product</fullName>
    </submittedName>
</protein>
<dbReference type="PANTHER" id="PTHR47064:SF2">
    <property type="entry name" value="SMP-30_GLUCONOLACTONASE_LRE-LIKE REGION DOMAIN-CONTAINING PROTEIN-RELATED"/>
    <property type="match status" value="1"/>
</dbReference>
<dbReference type="InterPro" id="IPR052988">
    <property type="entry name" value="Oryzine_lactonohydrolase"/>
</dbReference>
<sequence length="116" mass="12547">MSEGQDTDGDIPGQCRTVYAFDVSEDGTSAYNKRPIYMASGFVPDGLKVAANGYIVAGVGRGVDVLDPSGQLLLTIQTNYTVQNFAWTGPELKTLWLMGNGGISKVEWQLEGQELR</sequence>
<gene>
    <name evidence="2" type="ORF">Aory04_001300200</name>
</gene>
<dbReference type="Pfam" id="PF08450">
    <property type="entry name" value="SGL"/>
    <property type="match status" value="1"/>
</dbReference>
<name>A0AAN4YZH3_ASPOZ</name>
<dbReference type="Gene3D" id="2.120.10.30">
    <property type="entry name" value="TolB, C-terminal domain"/>
    <property type="match status" value="1"/>
</dbReference>
<dbReference type="Proteomes" id="UP001165205">
    <property type="component" value="Unassembled WGS sequence"/>
</dbReference>
<comment type="caution">
    <text evidence="2">The sequence shown here is derived from an EMBL/GenBank/DDBJ whole genome shotgun (WGS) entry which is preliminary data.</text>
</comment>